<sequence length="399" mass="44349">MTSHNRKSGGVNDAPEPESAYTKIAYDPLDTRHYGAVSMPVYQNSLFAFESYAQFEQAIQDENGQFHVYSRGNNPTVEYLERKLAELEGGERAKCFGSGMAAISAAVLSVVGQGDHILCSNQAYGPAREFMGNYLKRFGVETTFVDGSSLEAWKAEARPNTKLLYLESPTSLQFELQDLAAVGAFARSIGAVTIIDNTWATPVYQQPLRLGIDLVVHSITKYISGHSDCVGGVVIGPNRLMESLIRSEYMLLGGIMTAQTAATVMRGLRTLPLRMERHQSSGLKVARHLSGRPYVRQVNHPGLPEHPQHELALRQMSGFGSLFSIQSDEPLDKLKEWATRLRYFKIGVSWGGFESLVTVHRLPVRSGEMRNFVRFFVGLENPDDLIRDLDDAWASLQDE</sequence>
<dbReference type="InterPro" id="IPR000277">
    <property type="entry name" value="Cys/Met-Metab_PyrdxlP-dep_enz"/>
</dbReference>
<dbReference type="InterPro" id="IPR015422">
    <property type="entry name" value="PyrdxlP-dep_Trfase_small"/>
</dbReference>
<dbReference type="EMBL" id="BOVJ01000060">
    <property type="protein sequence ID" value="GIQ63335.1"/>
    <property type="molecule type" value="Genomic_DNA"/>
</dbReference>
<dbReference type="PIRSF" id="PIRSF001434">
    <property type="entry name" value="CGS"/>
    <property type="match status" value="1"/>
</dbReference>
<dbReference type="Proteomes" id="UP000680304">
    <property type="component" value="Unassembled WGS sequence"/>
</dbReference>
<accession>A0ABQ4N594</accession>
<keyword evidence="3 4" id="KW-0663">Pyridoxal phosphate</keyword>
<evidence type="ECO:0000256" key="2">
    <source>
        <dbReference type="ARBA" id="ARBA00009077"/>
    </source>
</evidence>
<organism evidence="5 6">
    <name type="scientific">Paenibacillus cisolokensis</name>
    <dbReference type="NCBI Taxonomy" id="1658519"/>
    <lineage>
        <taxon>Bacteria</taxon>
        <taxon>Bacillati</taxon>
        <taxon>Bacillota</taxon>
        <taxon>Bacilli</taxon>
        <taxon>Bacillales</taxon>
        <taxon>Paenibacillaceae</taxon>
        <taxon>Paenibacillus</taxon>
    </lineage>
</organism>
<name>A0ABQ4N594_9BACL</name>
<gene>
    <name evidence="5" type="ORF">PACILC2_19030</name>
</gene>
<keyword evidence="6" id="KW-1185">Reference proteome</keyword>
<dbReference type="PANTHER" id="PTHR11808:SF80">
    <property type="entry name" value="CYSTATHIONINE GAMMA-LYASE"/>
    <property type="match status" value="1"/>
</dbReference>
<dbReference type="PROSITE" id="PS00868">
    <property type="entry name" value="CYS_MET_METAB_PP"/>
    <property type="match status" value="1"/>
</dbReference>
<dbReference type="RefSeq" id="WP_213528544.1">
    <property type="nucleotide sequence ID" value="NZ_BOVJ01000060.1"/>
</dbReference>
<proteinExistence type="inferred from homology"/>
<dbReference type="InterPro" id="IPR054542">
    <property type="entry name" value="Cys_met_metab_PP"/>
</dbReference>
<dbReference type="Pfam" id="PF01053">
    <property type="entry name" value="Cys_Met_Meta_PP"/>
    <property type="match status" value="1"/>
</dbReference>
<comment type="caution">
    <text evidence="5">The sequence shown here is derived from an EMBL/GenBank/DDBJ whole genome shotgun (WGS) entry which is preliminary data.</text>
</comment>
<evidence type="ECO:0000313" key="6">
    <source>
        <dbReference type="Proteomes" id="UP000680304"/>
    </source>
</evidence>
<evidence type="ECO:0008006" key="7">
    <source>
        <dbReference type="Google" id="ProtNLM"/>
    </source>
</evidence>
<reference evidence="5 6" key="1">
    <citation type="submission" date="2021-04" db="EMBL/GenBank/DDBJ databases">
        <title>Draft genome sequence of Paenibacillus cisolokensis, LC2-13A.</title>
        <authorList>
            <person name="Uke A."/>
            <person name="Chhe C."/>
            <person name="Baramee S."/>
            <person name="Kosugi A."/>
        </authorList>
    </citation>
    <scope>NUCLEOTIDE SEQUENCE [LARGE SCALE GENOMIC DNA]</scope>
    <source>
        <strain evidence="5 6">LC2-13A</strain>
    </source>
</reference>
<evidence type="ECO:0000256" key="3">
    <source>
        <dbReference type="ARBA" id="ARBA00022898"/>
    </source>
</evidence>
<dbReference type="CDD" id="cd00614">
    <property type="entry name" value="CGS_like"/>
    <property type="match status" value="1"/>
</dbReference>
<dbReference type="PANTHER" id="PTHR11808">
    <property type="entry name" value="TRANS-SULFURATION ENZYME FAMILY MEMBER"/>
    <property type="match status" value="1"/>
</dbReference>
<dbReference type="SUPFAM" id="SSF53383">
    <property type="entry name" value="PLP-dependent transferases"/>
    <property type="match status" value="1"/>
</dbReference>
<dbReference type="InterPro" id="IPR015421">
    <property type="entry name" value="PyrdxlP-dep_Trfase_major"/>
</dbReference>
<dbReference type="Gene3D" id="3.90.1150.10">
    <property type="entry name" value="Aspartate Aminotransferase, domain 1"/>
    <property type="match status" value="1"/>
</dbReference>
<evidence type="ECO:0000313" key="5">
    <source>
        <dbReference type="EMBL" id="GIQ63335.1"/>
    </source>
</evidence>
<protein>
    <recommendedName>
        <fullName evidence="7">Cystathionine beta-lyase</fullName>
    </recommendedName>
</protein>
<dbReference type="InterPro" id="IPR015424">
    <property type="entry name" value="PyrdxlP-dep_Trfase"/>
</dbReference>
<comment type="cofactor">
    <cofactor evidence="1 4">
        <name>pyridoxal 5'-phosphate</name>
        <dbReference type="ChEBI" id="CHEBI:597326"/>
    </cofactor>
</comment>
<comment type="similarity">
    <text evidence="2 4">Belongs to the trans-sulfuration enzymes family.</text>
</comment>
<evidence type="ECO:0000256" key="4">
    <source>
        <dbReference type="RuleBase" id="RU362118"/>
    </source>
</evidence>
<evidence type="ECO:0000256" key="1">
    <source>
        <dbReference type="ARBA" id="ARBA00001933"/>
    </source>
</evidence>
<dbReference type="Gene3D" id="3.40.640.10">
    <property type="entry name" value="Type I PLP-dependent aspartate aminotransferase-like (Major domain)"/>
    <property type="match status" value="1"/>
</dbReference>